<name>A0ABN9C662_9NEOB</name>
<keyword evidence="2" id="KW-0245">EGF-like domain</keyword>
<dbReference type="PANTHER" id="PTHR24278:SF20">
    <property type="entry name" value="VITAMIN K-DEPENDENT PROTEIN Z"/>
    <property type="match status" value="1"/>
</dbReference>
<dbReference type="PROSITE" id="PS00022">
    <property type="entry name" value="EGF_1"/>
    <property type="match status" value="1"/>
</dbReference>
<evidence type="ECO:0000313" key="5">
    <source>
        <dbReference type="EMBL" id="CAI9554821.1"/>
    </source>
</evidence>
<reference evidence="5" key="1">
    <citation type="submission" date="2023-05" db="EMBL/GenBank/DDBJ databases">
        <authorList>
            <person name="Stuckert A."/>
        </authorList>
    </citation>
    <scope>NUCLEOTIDE SEQUENCE</scope>
</reference>
<dbReference type="InterPro" id="IPR000742">
    <property type="entry name" value="EGF"/>
</dbReference>
<evidence type="ECO:0000256" key="1">
    <source>
        <dbReference type="ARBA" id="ARBA00023157"/>
    </source>
</evidence>
<dbReference type="Proteomes" id="UP001162483">
    <property type="component" value="Unassembled WGS sequence"/>
</dbReference>
<dbReference type="CDD" id="cd00054">
    <property type="entry name" value="EGF_CA"/>
    <property type="match status" value="1"/>
</dbReference>
<evidence type="ECO:0000259" key="3">
    <source>
        <dbReference type="PROSITE" id="PS50026"/>
    </source>
</evidence>
<sequence length="308" mass="34531">MNNGVCTDTIRSYICTCPVGYKGKECKMAVNECHPDAEDGCQHFCEPRYGLDFYTCSCAAGYKLGEDEKSCQPTGKSHQRHIVHSDTHSRMAVLNMRIKAWMVLLLNAEETQHCSGVIISQSLVLTTAKCTEQHRPPFVIAENKQKIKVEGYRVHSKYSKHTGDNNIALVKLQDSIKFHKHALPICIPQKDFAENVLMPRISGTVSGWKLPSNKTLEIQPFQFSATETNKEHCESTFNVTLSNRLFCGKSKSSMDSAIVDGSHFTIEHKGAWFLIGIMGTNNTEASSPNVFLFTKISRYIMWLVQNSG</sequence>
<feature type="domain" description="Peptidase S1" evidence="4">
    <location>
        <begin position="82"/>
        <end position="308"/>
    </location>
</feature>
<dbReference type="PROSITE" id="PS50240">
    <property type="entry name" value="TRYPSIN_DOM"/>
    <property type="match status" value="1"/>
</dbReference>
<evidence type="ECO:0000313" key="6">
    <source>
        <dbReference type="Proteomes" id="UP001162483"/>
    </source>
</evidence>
<gene>
    <name evidence="5" type="ORF">SPARVUS_LOCUS4281661</name>
</gene>
<dbReference type="SUPFAM" id="SSF57196">
    <property type="entry name" value="EGF/Laminin"/>
    <property type="match status" value="2"/>
</dbReference>
<dbReference type="PROSITE" id="PS01186">
    <property type="entry name" value="EGF_2"/>
    <property type="match status" value="2"/>
</dbReference>
<dbReference type="InterPro" id="IPR001254">
    <property type="entry name" value="Trypsin_dom"/>
</dbReference>
<dbReference type="InterPro" id="IPR001881">
    <property type="entry name" value="EGF-like_Ca-bd_dom"/>
</dbReference>
<evidence type="ECO:0008006" key="7">
    <source>
        <dbReference type="Google" id="ProtNLM"/>
    </source>
</evidence>
<dbReference type="Pfam" id="PF00089">
    <property type="entry name" value="Trypsin"/>
    <property type="match status" value="1"/>
</dbReference>
<dbReference type="SMART" id="SM00181">
    <property type="entry name" value="EGF"/>
    <property type="match status" value="2"/>
</dbReference>
<feature type="domain" description="EGF-like" evidence="3">
    <location>
        <begin position="1"/>
        <end position="27"/>
    </location>
</feature>
<organism evidence="5 6">
    <name type="scientific">Staurois parvus</name>
    <dbReference type="NCBI Taxonomy" id="386267"/>
    <lineage>
        <taxon>Eukaryota</taxon>
        <taxon>Metazoa</taxon>
        <taxon>Chordata</taxon>
        <taxon>Craniata</taxon>
        <taxon>Vertebrata</taxon>
        <taxon>Euteleostomi</taxon>
        <taxon>Amphibia</taxon>
        <taxon>Batrachia</taxon>
        <taxon>Anura</taxon>
        <taxon>Neobatrachia</taxon>
        <taxon>Ranoidea</taxon>
        <taxon>Ranidae</taxon>
        <taxon>Staurois</taxon>
    </lineage>
</organism>
<dbReference type="InterPro" id="IPR000152">
    <property type="entry name" value="EGF-type_Asp/Asn_hydroxyl_site"/>
</dbReference>
<protein>
    <recommendedName>
        <fullName evidence="7">Vitamin K-dependent protein Z</fullName>
    </recommendedName>
</protein>
<keyword evidence="6" id="KW-1185">Reference proteome</keyword>
<comment type="caution">
    <text evidence="5">The sequence shown here is derived from an EMBL/GenBank/DDBJ whole genome shotgun (WGS) entry which is preliminary data.</text>
</comment>
<dbReference type="PANTHER" id="PTHR24278">
    <property type="entry name" value="COAGULATION FACTOR"/>
    <property type="match status" value="1"/>
</dbReference>
<dbReference type="SUPFAM" id="SSF50494">
    <property type="entry name" value="Trypsin-like serine proteases"/>
    <property type="match status" value="1"/>
</dbReference>
<dbReference type="SMART" id="SM00020">
    <property type="entry name" value="Tryp_SPc"/>
    <property type="match status" value="1"/>
</dbReference>
<feature type="disulfide bond" evidence="2">
    <location>
        <begin position="17"/>
        <end position="26"/>
    </location>
</feature>
<dbReference type="Pfam" id="PF14670">
    <property type="entry name" value="FXa_inhibition"/>
    <property type="match status" value="1"/>
</dbReference>
<dbReference type="PROSITE" id="PS00010">
    <property type="entry name" value="ASX_HYDROXYL"/>
    <property type="match status" value="1"/>
</dbReference>
<dbReference type="Pfam" id="PF00008">
    <property type="entry name" value="EGF"/>
    <property type="match status" value="1"/>
</dbReference>
<dbReference type="PROSITE" id="PS50026">
    <property type="entry name" value="EGF_3"/>
    <property type="match status" value="1"/>
</dbReference>
<keyword evidence="1 2" id="KW-1015">Disulfide bond</keyword>
<dbReference type="InterPro" id="IPR043504">
    <property type="entry name" value="Peptidase_S1_PA_chymotrypsin"/>
</dbReference>
<evidence type="ECO:0000256" key="2">
    <source>
        <dbReference type="PROSITE-ProRule" id="PRU00076"/>
    </source>
</evidence>
<dbReference type="SMART" id="SM00179">
    <property type="entry name" value="EGF_CA"/>
    <property type="match status" value="2"/>
</dbReference>
<proteinExistence type="predicted"/>
<evidence type="ECO:0000259" key="4">
    <source>
        <dbReference type="PROSITE" id="PS50240"/>
    </source>
</evidence>
<accession>A0ABN9C662</accession>
<dbReference type="Gene3D" id="2.40.10.10">
    <property type="entry name" value="Trypsin-like serine proteases"/>
    <property type="match status" value="2"/>
</dbReference>
<comment type="caution">
    <text evidence="2">Lacks conserved residue(s) required for the propagation of feature annotation.</text>
</comment>
<dbReference type="EMBL" id="CATNWA010007783">
    <property type="protein sequence ID" value="CAI9554821.1"/>
    <property type="molecule type" value="Genomic_DNA"/>
</dbReference>
<dbReference type="InterPro" id="IPR009003">
    <property type="entry name" value="Peptidase_S1_PA"/>
</dbReference>
<dbReference type="InterPro" id="IPR050442">
    <property type="entry name" value="Peptidase_S1_coag_factors"/>
</dbReference>
<dbReference type="Gene3D" id="2.10.25.10">
    <property type="entry name" value="Laminin"/>
    <property type="match status" value="2"/>
</dbReference>